<dbReference type="Proteomes" id="UP000050297">
    <property type="component" value="Unassembled WGS sequence"/>
</dbReference>
<organism evidence="1 2">
    <name type="scientific">Pseudomonas syringae pv. aceris</name>
    <dbReference type="NCBI Taxonomy" id="199198"/>
    <lineage>
        <taxon>Bacteria</taxon>
        <taxon>Pseudomonadati</taxon>
        <taxon>Pseudomonadota</taxon>
        <taxon>Gammaproteobacteria</taxon>
        <taxon>Pseudomonadales</taxon>
        <taxon>Pseudomonadaceae</taxon>
        <taxon>Pseudomonas</taxon>
        <taxon>Pseudomonas syringae</taxon>
    </lineage>
</organism>
<name>A0A0L8IYY7_PSESX</name>
<evidence type="ECO:0000313" key="1">
    <source>
        <dbReference type="EMBL" id="KPW22370.1"/>
    </source>
</evidence>
<sequence>MHVVGSARSNLTIAVPRICRAGLIVHRAAGMNPVLLSSVIIV</sequence>
<protein>
    <submittedName>
        <fullName evidence="1">Uncharacterized protein</fullName>
    </submittedName>
</protein>
<dbReference type="AlphaFoldDB" id="A0A0L8IYY7"/>
<accession>A0A0L8IYY7</accession>
<proteinExistence type="predicted"/>
<dbReference type="PATRIC" id="fig|199198.4.peg.769"/>
<comment type="caution">
    <text evidence="1">The sequence shown here is derived from an EMBL/GenBank/DDBJ whole genome shotgun (WGS) entry which is preliminary data.</text>
</comment>
<dbReference type="EMBL" id="LJPM01000192">
    <property type="protein sequence ID" value="KPW22370.1"/>
    <property type="molecule type" value="Genomic_DNA"/>
</dbReference>
<gene>
    <name evidence="1" type="ORF">ALO91_102872</name>
</gene>
<evidence type="ECO:0000313" key="2">
    <source>
        <dbReference type="Proteomes" id="UP000050297"/>
    </source>
</evidence>
<reference evidence="1 2" key="1">
    <citation type="submission" date="2015-09" db="EMBL/GenBank/DDBJ databases">
        <title>Genome announcement of multiple Pseudomonas syringae strains.</title>
        <authorList>
            <person name="Thakur S."/>
            <person name="Wang P.W."/>
            <person name="Gong Y."/>
            <person name="Weir B.S."/>
            <person name="Guttman D.S."/>
        </authorList>
    </citation>
    <scope>NUCLEOTIDE SEQUENCE [LARGE SCALE GENOMIC DNA]</scope>
    <source>
        <strain evidence="1 2">ICMP2802</strain>
    </source>
</reference>